<sequence length="52" mass="5765">MHAAIAISKMAWGHSLTDIEPLMLRGTESLSRLPVAFQKKLTEWVEAKVQSG</sequence>
<proteinExistence type="predicted"/>
<organism evidence="1">
    <name type="scientific">mine drainage metagenome</name>
    <dbReference type="NCBI Taxonomy" id="410659"/>
    <lineage>
        <taxon>unclassified sequences</taxon>
        <taxon>metagenomes</taxon>
        <taxon>ecological metagenomes</taxon>
    </lineage>
</organism>
<name>E6QVL1_9ZZZZ</name>
<gene>
    <name evidence="1" type="ORF">CARN7_2100</name>
</gene>
<protein>
    <submittedName>
        <fullName evidence="1">Uncharacterized protein</fullName>
    </submittedName>
</protein>
<dbReference type="AlphaFoldDB" id="E6QVL1"/>
<reference evidence="1" key="1">
    <citation type="submission" date="2009-10" db="EMBL/GenBank/DDBJ databases">
        <title>Diversity of trophic interactions inside an arsenic-rich microbial ecosystem.</title>
        <authorList>
            <person name="Bertin P.N."/>
            <person name="Heinrich-Salmeron A."/>
            <person name="Pelletier E."/>
            <person name="Goulhen-Chollet F."/>
            <person name="Arsene-Ploetze F."/>
            <person name="Gallien S."/>
            <person name="Calteau A."/>
            <person name="Vallenet D."/>
            <person name="Casiot C."/>
            <person name="Chane-Woon-Ming B."/>
            <person name="Giloteaux L."/>
            <person name="Barakat M."/>
            <person name="Bonnefoy V."/>
            <person name="Bruneel O."/>
            <person name="Chandler M."/>
            <person name="Cleiss J."/>
            <person name="Duran R."/>
            <person name="Elbaz-Poulichet F."/>
            <person name="Fonknechten N."/>
            <person name="Lauga B."/>
            <person name="Mornico D."/>
            <person name="Ortet P."/>
            <person name="Schaeffer C."/>
            <person name="Siguier P."/>
            <person name="Alexander Thil Smith A."/>
            <person name="Van Dorsselaer A."/>
            <person name="Weissenbach J."/>
            <person name="Medigue C."/>
            <person name="Le Paslier D."/>
        </authorList>
    </citation>
    <scope>NUCLEOTIDE SEQUENCE</scope>
</reference>
<comment type="caution">
    <text evidence="1">The sequence shown here is derived from an EMBL/GenBank/DDBJ whole genome shotgun (WGS) entry which is preliminary data.</text>
</comment>
<evidence type="ECO:0000313" key="1">
    <source>
        <dbReference type="EMBL" id="CBI11284.1"/>
    </source>
</evidence>
<accession>E6QVL1</accession>
<dbReference type="EMBL" id="CABR01000131">
    <property type="protein sequence ID" value="CBI11284.1"/>
    <property type="molecule type" value="Genomic_DNA"/>
</dbReference>